<dbReference type="Proteomes" id="UP000254425">
    <property type="component" value="Chromosome"/>
</dbReference>
<proteinExistence type="predicted"/>
<evidence type="ECO:0000313" key="1">
    <source>
        <dbReference type="EMBL" id="AXK33727.1"/>
    </source>
</evidence>
<dbReference type="GO" id="GO:0008897">
    <property type="term" value="F:holo-[acyl-carrier-protein] synthase activity"/>
    <property type="evidence" value="ECO:0007669"/>
    <property type="project" value="InterPro"/>
</dbReference>
<reference evidence="1 2" key="1">
    <citation type="submission" date="2018-07" db="EMBL/GenBank/DDBJ databases">
        <title>Draft genome of the type strain Streptomyces armeniacus ATCC 15676.</title>
        <authorList>
            <person name="Labana P."/>
            <person name="Gosse J.T."/>
            <person name="Boddy C.N."/>
        </authorList>
    </citation>
    <scope>NUCLEOTIDE SEQUENCE [LARGE SCALE GENOMIC DNA]</scope>
    <source>
        <strain evidence="1 2">ATCC 15676</strain>
    </source>
</reference>
<organism evidence="1 2">
    <name type="scientific">Streptomyces armeniacus</name>
    <dbReference type="NCBI Taxonomy" id="83291"/>
    <lineage>
        <taxon>Bacteria</taxon>
        <taxon>Bacillati</taxon>
        <taxon>Actinomycetota</taxon>
        <taxon>Actinomycetes</taxon>
        <taxon>Kitasatosporales</taxon>
        <taxon>Streptomycetaceae</taxon>
        <taxon>Streptomyces</taxon>
    </lineage>
</organism>
<gene>
    <name evidence="1" type="ORF">DVA86_14755</name>
</gene>
<dbReference type="EMBL" id="CP031320">
    <property type="protein sequence ID" value="AXK33727.1"/>
    <property type="molecule type" value="Genomic_DNA"/>
</dbReference>
<keyword evidence="2" id="KW-1185">Reference proteome</keyword>
<dbReference type="Gene3D" id="3.90.470.20">
    <property type="entry name" value="4'-phosphopantetheinyl transferase domain"/>
    <property type="match status" value="1"/>
</dbReference>
<dbReference type="RefSeq" id="WP_208878754.1">
    <property type="nucleotide sequence ID" value="NZ_CP031320.1"/>
</dbReference>
<protein>
    <submittedName>
        <fullName evidence="1">Uncharacterized protein</fullName>
    </submittedName>
</protein>
<dbReference type="InterPro" id="IPR037143">
    <property type="entry name" value="4-PPantetheinyl_Trfase_dom_sf"/>
</dbReference>
<dbReference type="AlphaFoldDB" id="A0A345XQ11"/>
<accession>A0A345XQ11</accession>
<dbReference type="SUPFAM" id="SSF56214">
    <property type="entry name" value="4'-phosphopantetheinyl transferase"/>
    <property type="match status" value="1"/>
</dbReference>
<sequence>MSTSADRSGAGLTRREMADVMALAPPAVAAGKRLGAQVEITADGLWAMALGEGIDRMGVSVETAAPHLGLSESRLLHSSEWQTVHTAPRKERGKLATRMWVRKDAALQLLGYGLTVDPGRIDAGHPGDRGRVRLEHPDGVVSSVHVTDVRLSDDHLCAIATWYRPDEIRYWGEDSAEAGWSPAMAGWAAV</sequence>
<name>A0A345XQ11_9ACTN</name>
<evidence type="ECO:0000313" key="2">
    <source>
        <dbReference type="Proteomes" id="UP000254425"/>
    </source>
</evidence>
<dbReference type="GO" id="GO:0000287">
    <property type="term" value="F:magnesium ion binding"/>
    <property type="evidence" value="ECO:0007669"/>
    <property type="project" value="InterPro"/>
</dbReference>
<dbReference type="KEGG" id="sarm:DVA86_14755"/>